<evidence type="ECO:0000256" key="4">
    <source>
        <dbReference type="ARBA" id="ARBA00023014"/>
    </source>
</evidence>
<evidence type="ECO:0000256" key="1">
    <source>
        <dbReference type="ARBA" id="ARBA00022485"/>
    </source>
</evidence>
<dbReference type="GO" id="GO:0046872">
    <property type="term" value="F:metal ion binding"/>
    <property type="evidence" value="ECO:0007669"/>
    <property type="project" value="UniProtKB-KW"/>
</dbReference>
<dbReference type="PROSITE" id="PS51379">
    <property type="entry name" value="4FE4S_FER_2"/>
    <property type="match status" value="2"/>
</dbReference>
<reference evidence="7" key="1">
    <citation type="submission" date="2010-03" db="EMBL/GenBank/DDBJ databases">
        <title>The genome sequence of Synergistetes sp. SGP1.</title>
        <authorList>
            <consortium name="metaHIT consortium -- http://www.metahit.eu/"/>
            <person name="Pajon A."/>
            <person name="Turner K."/>
            <person name="Parkhill J."/>
            <person name="Wade W."/>
            <person name="Vartoukian S."/>
        </authorList>
    </citation>
    <scope>NUCLEOTIDE SEQUENCE [LARGE SCALE GENOMIC DNA]</scope>
    <source>
        <strain evidence="7">SGP1</strain>
    </source>
</reference>
<dbReference type="RefSeq" id="WP_015556768.1">
    <property type="nucleotide sequence ID" value="NC_021038.1"/>
</dbReference>
<dbReference type="GO" id="GO:0051539">
    <property type="term" value="F:4 iron, 4 sulfur cluster binding"/>
    <property type="evidence" value="ECO:0007669"/>
    <property type="project" value="UniProtKB-KW"/>
</dbReference>
<keyword evidence="4" id="KW-0411">Iron-sulfur</keyword>
<evidence type="ECO:0000256" key="3">
    <source>
        <dbReference type="ARBA" id="ARBA00023004"/>
    </source>
</evidence>
<dbReference type="InterPro" id="IPR011576">
    <property type="entry name" value="Pyridox_Oxase_N"/>
</dbReference>
<feature type="domain" description="4Fe-4S ferredoxin-type" evidence="5">
    <location>
        <begin position="148"/>
        <end position="177"/>
    </location>
</feature>
<evidence type="ECO:0000313" key="6">
    <source>
        <dbReference type="EMBL" id="CBL28621.1"/>
    </source>
</evidence>
<sequence>MDIETCIKKLGYVGVLDFATVDESGAPQVRNVSAIHYEGTSLYFLTARGKYFASQLKNDGRVQILSYTKYKEMIRLSGRAEEVPEEAQVKWRNVLYQEQPYLENVYPGETKNIDTIFLLKDYTIEYFCLSTRPITREYFVVGNAESLKKGYHIMENCIGCGTCQAVCPQDAISSGTPFAIDESHCLQCGNCAENCPVKAIERY</sequence>
<keyword evidence="1" id="KW-0004">4Fe-4S</keyword>
<dbReference type="InterPro" id="IPR050157">
    <property type="entry name" value="PSI_iron-sulfur_center"/>
</dbReference>
<dbReference type="PROSITE" id="PS00198">
    <property type="entry name" value="4FE4S_FER_1"/>
    <property type="match status" value="2"/>
</dbReference>
<keyword evidence="3" id="KW-0408">Iron</keyword>
<dbReference type="Pfam" id="PF12838">
    <property type="entry name" value="Fer4_7"/>
    <property type="match status" value="1"/>
</dbReference>
<dbReference type="InterPro" id="IPR017900">
    <property type="entry name" value="4Fe4S_Fe_S_CS"/>
</dbReference>
<dbReference type="SUPFAM" id="SSF50475">
    <property type="entry name" value="FMN-binding split barrel"/>
    <property type="match status" value="1"/>
</dbReference>
<dbReference type="SUPFAM" id="SSF54862">
    <property type="entry name" value="4Fe-4S ferredoxins"/>
    <property type="match status" value="1"/>
</dbReference>
<keyword evidence="7" id="KW-1185">Reference proteome</keyword>
<dbReference type="PANTHER" id="PTHR24960:SF85">
    <property type="entry name" value="POLYFERREDOXIN PROTEIN VHUB"/>
    <property type="match status" value="1"/>
</dbReference>
<organism evidence="6 7">
    <name type="scientific">Fretibacterium fastidiosum</name>
    <dbReference type="NCBI Taxonomy" id="651822"/>
    <lineage>
        <taxon>Bacteria</taxon>
        <taxon>Thermotogati</taxon>
        <taxon>Synergistota</taxon>
        <taxon>Synergistia</taxon>
        <taxon>Synergistales</taxon>
        <taxon>Aminobacteriaceae</taxon>
        <taxon>Fretibacterium</taxon>
    </lineage>
</organism>
<protein>
    <submittedName>
        <fullName evidence="6">Uncharacterized conserved protein</fullName>
    </submittedName>
</protein>
<dbReference type="PANTHER" id="PTHR24960">
    <property type="entry name" value="PHOTOSYSTEM I IRON-SULFUR CENTER-RELATED"/>
    <property type="match status" value="1"/>
</dbReference>
<proteinExistence type="predicted"/>
<dbReference type="AlphaFoldDB" id="A0AB94IXZ8"/>
<dbReference type="EMBL" id="FP929056">
    <property type="protein sequence ID" value="CBL28621.1"/>
    <property type="molecule type" value="Genomic_DNA"/>
</dbReference>
<gene>
    <name evidence="6" type="ORF">SY1_16510</name>
</gene>
<dbReference type="InterPro" id="IPR017896">
    <property type="entry name" value="4Fe4S_Fe-S-bd"/>
</dbReference>
<dbReference type="Proteomes" id="UP000008957">
    <property type="component" value="Chromosome"/>
</dbReference>
<keyword evidence="2" id="KW-0479">Metal-binding</keyword>
<evidence type="ECO:0000256" key="2">
    <source>
        <dbReference type="ARBA" id="ARBA00022723"/>
    </source>
</evidence>
<reference evidence="6 7" key="2">
    <citation type="submission" date="2010-03" db="EMBL/GenBank/DDBJ databases">
        <authorList>
            <person name="Pajon A."/>
        </authorList>
    </citation>
    <scope>NUCLEOTIDE SEQUENCE [LARGE SCALE GENOMIC DNA]</scope>
    <source>
        <strain evidence="6 7">SGP1</strain>
    </source>
</reference>
<dbReference type="KEGG" id="sbr:SY1_16510"/>
<dbReference type="Gene3D" id="2.30.110.10">
    <property type="entry name" value="Electron Transport, Fmn-binding Protein, Chain A"/>
    <property type="match status" value="1"/>
</dbReference>
<dbReference type="InterPro" id="IPR012349">
    <property type="entry name" value="Split_barrel_FMN-bd"/>
</dbReference>
<evidence type="ECO:0000259" key="5">
    <source>
        <dbReference type="PROSITE" id="PS51379"/>
    </source>
</evidence>
<dbReference type="Pfam" id="PF01243">
    <property type="entry name" value="PNPOx_N"/>
    <property type="match status" value="1"/>
</dbReference>
<feature type="domain" description="4Fe-4S ferredoxin-type" evidence="5">
    <location>
        <begin position="180"/>
        <end position="203"/>
    </location>
</feature>
<accession>A0AB94IXZ8</accession>
<evidence type="ECO:0000313" key="7">
    <source>
        <dbReference type="Proteomes" id="UP000008957"/>
    </source>
</evidence>
<dbReference type="Gene3D" id="3.30.70.20">
    <property type="match status" value="1"/>
</dbReference>
<name>A0AB94IXZ8_9BACT</name>